<dbReference type="EMBL" id="CAJFDH010000001">
    <property type="protein sequence ID" value="CAD5205795.1"/>
    <property type="molecule type" value="Genomic_DNA"/>
</dbReference>
<proteinExistence type="predicted"/>
<dbReference type="Proteomes" id="UP000783686">
    <property type="component" value="Unassembled WGS sequence"/>
</dbReference>
<protein>
    <submittedName>
        <fullName evidence="2">Uncharacterized protein</fullName>
    </submittedName>
</protein>
<keyword evidence="1" id="KW-1133">Transmembrane helix</keyword>
<reference evidence="2" key="1">
    <citation type="submission" date="2020-09" db="EMBL/GenBank/DDBJ databases">
        <authorList>
            <person name="Kikuchi T."/>
        </authorList>
    </citation>
    <scope>NUCLEOTIDE SEQUENCE</scope>
    <source>
        <strain evidence="2">SH1</strain>
    </source>
</reference>
<gene>
    <name evidence="2" type="ORF">BOKJ2_LOCUS479</name>
</gene>
<keyword evidence="1" id="KW-0812">Transmembrane</keyword>
<dbReference type="InterPro" id="IPR011989">
    <property type="entry name" value="ARM-like"/>
</dbReference>
<sequence length="221" mass="25634">MRAAVVIIGEVVYFSFVNYVLVFICYMIYLLPVANRKTWPFSDDGMILHSNCEDYDYALSSQFTFQEFVDACNSDSDKERLNAAFNLSDAIRKSPDFDFSMDDFFDSLDKLFESEGPVRKAVIEKVREVFSELSVKAMYQELNELTDRTVKQLVKTIDSTDENEQNTALTTITYLFENEYVAQIDVTNSIVPALFRLFFRQSKMRLRCNETQFTNMINIVA</sequence>
<organism evidence="2 3">
    <name type="scientific">Bursaphelenchus okinawaensis</name>
    <dbReference type="NCBI Taxonomy" id="465554"/>
    <lineage>
        <taxon>Eukaryota</taxon>
        <taxon>Metazoa</taxon>
        <taxon>Ecdysozoa</taxon>
        <taxon>Nematoda</taxon>
        <taxon>Chromadorea</taxon>
        <taxon>Rhabditida</taxon>
        <taxon>Tylenchina</taxon>
        <taxon>Tylenchomorpha</taxon>
        <taxon>Aphelenchoidea</taxon>
        <taxon>Aphelenchoididae</taxon>
        <taxon>Bursaphelenchus</taxon>
    </lineage>
</organism>
<accession>A0A811JR42</accession>
<dbReference type="EMBL" id="CAJFCW020000001">
    <property type="protein sequence ID" value="CAG9079266.1"/>
    <property type="molecule type" value="Genomic_DNA"/>
</dbReference>
<evidence type="ECO:0000313" key="3">
    <source>
        <dbReference type="Proteomes" id="UP000614601"/>
    </source>
</evidence>
<dbReference type="Gene3D" id="1.25.10.10">
    <property type="entry name" value="Leucine-rich Repeat Variant"/>
    <property type="match status" value="1"/>
</dbReference>
<name>A0A811JR42_9BILA</name>
<dbReference type="AlphaFoldDB" id="A0A811JR42"/>
<dbReference type="SUPFAM" id="SSF48371">
    <property type="entry name" value="ARM repeat"/>
    <property type="match status" value="1"/>
</dbReference>
<evidence type="ECO:0000256" key="1">
    <source>
        <dbReference type="SAM" id="Phobius"/>
    </source>
</evidence>
<evidence type="ECO:0000313" key="2">
    <source>
        <dbReference type="EMBL" id="CAD5205795.1"/>
    </source>
</evidence>
<feature type="transmembrane region" description="Helical" evidence="1">
    <location>
        <begin position="12"/>
        <end position="31"/>
    </location>
</feature>
<keyword evidence="1" id="KW-0472">Membrane</keyword>
<dbReference type="Proteomes" id="UP000614601">
    <property type="component" value="Unassembled WGS sequence"/>
</dbReference>
<dbReference type="InterPro" id="IPR016024">
    <property type="entry name" value="ARM-type_fold"/>
</dbReference>
<comment type="caution">
    <text evidence="2">The sequence shown here is derived from an EMBL/GenBank/DDBJ whole genome shotgun (WGS) entry which is preliminary data.</text>
</comment>
<keyword evidence="3" id="KW-1185">Reference proteome</keyword>